<organism evidence="2">
    <name type="scientific">Oryza barthii</name>
    <dbReference type="NCBI Taxonomy" id="65489"/>
    <lineage>
        <taxon>Eukaryota</taxon>
        <taxon>Viridiplantae</taxon>
        <taxon>Streptophyta</taxon>
        <taxon>Embryophyta</taxon>
        <taxon>Tracheophyta</taxon>
        <taxon>Spermatophyta</taxon>
        <taxon>Magnoliopsida</taxon>
        <taxon>Liliopsida</taxon>
        <taxon>Poales</taxon>
        <taxon>Poaceae</taxon>
        <taxon>BOP clade</taxon>
        <taxon>Oryzoideae</taxon>
        <taxon>Oryzeae</taxon>
        <taxon>Oryzinae</taxon>
        <taxon>Oryza</taxon>
    </lineage>
</organism>
<evidence type="ECO:0000313" key="3">
    <source>
        <dbReference type="Proteomes" id="UP000026960"/>
    </source>
</evidence>
<protein>
    <submittedName>
        <fullName evidence="2">Uncharacterized protein</fullName>
    </submittedName>
</protein>
<reference evidence="2" key="1">
    <citation type="journal article" date="2009" name="Rice">
        <title>De Novo Next Generation Sequencing of Plant Genomes.</title>
        <authorList>
            <person name="Rounsley S."/>
            <person name="Marri P.R."/>
            <person name="Yu Y."/>
            <person name="He R."/>
            <person name="Sisneros N."/>
            <person name="Goicoechea J.L."/>
            <person name="Lee S.J."/>
            <person name="Angelova A."/>
            <person name="Kudrna D."/>
            <person name="Luo M."/>
            <person name="Affourtit J."/>
            <person name="Desany B."/>
            <person name="Knight J."/>
            <person name="Niazi F."/>
            <person name="Egholm M."/>
            <person name="Wing R.A."/>
        </authorList>
    </citation>
    <scope>NUCLEOTIDE SEQUENCE [LARGE SCALE GENOMIC DNA]</scope>
    <source>
        <strain evidence="2">cv. IRGC 105608</strain>
    </source>
</reference>
<feature type="region of interest" description="Disordered" evidence="1">
    <location>
        <begin position="1"/>
        <end position="45"/>
    </location>
</feature>
<dbReference type="PaxDb" id="65489-OBART06G20000.1"/>
<dbReference type="Gramene" id="OBART06G20000.1">
    <property type="protein sequence ID" value="OBART06G20000.1"/>
    <property type="gene ID" value="OBART06G20000"/>
</dbReference>
<name>A0A0D3GIC2_9ORYZ</name>
<evidence type="ECO:0000256" key="1">
    <source>
        <dbReference type="SAM" id="MobiDB-lite"/>
    </source>
</evidence>
<sequence>MRTVTRSRDEDGGVEQQRREDDSSNWPDADIVPPWRLSRSPSRHGRDLSAKAIGAEVANVSAKHIGADFWNLAMSLMGALPQRQVIWR</sequence>
<feature type="compositionally biased region" description="Basic and acidic residues" evidence="1">
    <location>
        <begin position="1"/>
        <end position="22"/>
    </location>
</feature>
<proteinExistence type="predicted"/>
<keyword evidence="3" id="KW-1185">Reference proteome</keyword>
<dbReference type="HOGENOM" id="CLU_2472618_0_0_1"/>
<dbReference type="Proteomes" id="UP000026960">
    <property type="component" value="Chromosome 6"/>
</dbReference>
<reference evidence="2" key="2">
    <citation type="submission" date="2015-03" db="UniProtKB">
        <authorList>
            <consortium name="EnsemblPlants"/>
        </authorList>
    </citation>
    <scope>IDENTIFICATION</scope>
</reference>
<evidence type="ECO:0000313" key="2">
    <source>
        <dbReference type="EnsemblPlants" id="OBART06G20000.1"/>
    </source>
</evidence>
<dbReference type="EnsemblPlants" id="OBART06G20000.1">
    <property type="protein sequence ID" value="OBART06G20000.1"/>
    <property type="gene ID" value="OBART06G20000"/>
</dbReference>
<accession>A0A0D3GIC2</accession>
<dbReference type="AlphaFoldDB" id="A0A0D3GIC2"/>